<keyword evidence="4" id="KW-1185">Reference proteome</keyword>
<reference evidence="2" key="1">
    <citation type="submission" date="2007-03" db="EMBL/GenBank/DDBJ databases">
        <title>Annotation of Culex pipiens quinquefasciatus.</title>
        <authorList>
            <consortium name="The Broad Institute Genome Sequencing Platform"/>
            <person name="Atkinson P.W."/>
            <person name="Hemingway J."/>
            <person name="Christensen B.M."/>
            <person name="Higgs S."/>
            <person name="Kodira C."/>
            <person name="Hannick L."/>
            <person name="Megy K."/>
            <person name="O'Leary S."/>
            <person name="Pearson M."/>
            <person name="Haas B.J."/>
            <person name="Mauceli E."/>
            <person name="Wortman J.R."/>
            <person name="Lee N.H."/>
            <person name="Guigo R."/>
            <person name="Stanke M."/>
            <person name="Alvarado L."/>
            <person name="Amedeo P."/>
            <person name="Antoine C.H."/>
            <person name="Arensburger P."/>
            <person name="Bidwell S.L."/>
            <person name="Crawford M."/>
            <person name="Camaro F."/>
            <person name="Devon K."/>
            <person name="Engels R."/>
            <person name="Hammond M."/>
            <person name="Howarth C."/>
            <person name="Koehrsen M."/>
            <person name="Lawson D."/>
            <person name="Montgomery P."/>
            <person name="Nene V."/>
            <person name="Nusbaum C."/>
            <person name="Puiu D."/>
            <person name="Romero-Severson J."/>
            <person name="Severson D.W."/>
            <person name="Shumway M."/>
            <person name="Sisk P."/>
            <person name="Stolte C."/>
            <person name="Zeng Q."/>
            <person name="Eisenstadt E."/>
            <person name="Fraser-Liggett C."/>
            <person name="Strausberg R."/>
            <person name="Galagan J."/>
            <person name="Birren B."/>
            <person name="Collins F.H."/>
        </authorList>
    </citation>
    <scope>NUCLEOTIDE SEQUENCE [LARGE SCALE GENOMIC DNA]</scope>
    <source>
        <strain evidence="2">JHB</strain>
    </source>
</reference>
<dbReference type="GO" id="GO:0005813">
    <property type="term" value="C:centrosome"/>
    <property type="evidence" value="ECO:0007669"/>
    <property type="project" value="TreeGrafter"/>
</dbReference>
<dbReference type="HOGENOM" id="CLU_1604352_0_0_1"/>
<dbReference type="STRING" id="7176.B0W4M5"/>
<dbReference type="InterPro" id="IPR028730">
    <property type="entry name" value="ZFYVE26"/>
</dbReference>
<dbReference type="EMBL" id="DS231838">
    <property type="protein sequence ID" value="EDS33870.1"/>
    <property type="molecule type" value="Genomic_DNA"/>
</dbReference>
<evidence type="ECO:0000259" key="1">
    <source>
        <dbReference type="Pfam" id="PF25569"/>
    </source>
</evidence>
<reference evidence="3" key="2">
    <citation type="submission" date="2021-02" db="UniProtKB">
        <authorList>
            <consortium name="EnsemblMetazoa"/>
        </authorList>
    </citation>
    <scope>IDENTIFICATION</scope>
    <source>
        <strain evidence="3">JHB</strain>
    </source>
</reference>
<dbReference type="InParanoid" id="B0W4M5"/>
<dbReference type="KEGG" id="cqu:CpipJ_CPIJ001882"/>
<dbReference type="GO" id="GO:0032465">
    <property type="term" value="P:regulation of cytokinesis"/>
    <property type="evidence" value="ECO:0007669"/>
    <property type="project" value="TreeGrafter"/>
</dbReference>
<dbReference type="GO" id="GO:0032266">
    <property type="term" value="F:phosphatidylinositol-3-phosphate binding"/>
    <property type="evidence" value="ECO:0007669"/>
    <property type="project" value="InterPro"/>
</dbReference>
<dbReference type="VEuPathDB" id="VectorBase:CPIJ001882"/>
<evidence type="ECO:0000313" key="4">
    <source>
        <dbReference type="Proteomes" id="UP000002320"/>
    </source>
</evidence>
<dbReference type="Pfam" id="PF25569">
    <property type="entry name" value="TPR_ZFYVE26"/>
    <property type="match status" value="1"/>
</dbReference>
<name>B0W4M5_CULQU</name>
<organism>
    <name type="scientific">Culex quinquefasciatus</name>
    <name type="common">Southern house mosquito</name>
    <name type="synonym">Culex pungens</name>
    <dbReference type="NCBI Taxonomy" id="7176"/>
    <lineage>
        <taxon>Eukaryota</taxon>
        <taxon>Metazoa</taxon>
        <taxon>Ecdysozoa</taxon>
        <taxon>Arthropoda</taxon>
        <taxon>Hexapoda</taxon>
        <taxon>Insecta</taxon>
        <taxon>Pterygota</taxon>
        <taxon>Neoptera</taxon>
        <taxon>Endopterygota</taxon>
        <taxon>Diptera</taxon>
        <taxon>Nematocera</taxon>
        <taxon>Culicoidea</taxon>
        <taxon>Culicidae</taxon>
        <taxon>Culicinae</taxon>
        <taxon>Culicini</taxon>
        <taxon>Culex</taxon>
        <taxon>Culex</taxon>
    </lineage>
</organism>
<dbReference type="EnsemblMetazoa" id="CPIJ001882-RA">
    <property type="protein sequence ID" value="CPIJ001882-PA"/>
    <property type="gene ID" value="CPIJ001882"/>
</dbReference>
<dbReference type="GO" id="GO:0005765">
    <property type="term" value="C:lysosomal membrane"/>
    <property type="evidence" value="ECO:0007669"/>
    <property type="project" value="TreeGrafter"/>
</dbReference>
<sequence>MTARNWIIQDFNLSSLRVYTLTAKFFINESRIDEVEKLLQAIAGNGGFSGDAADTAGFCDELIRNCVEMAIGAHGSSSHIKSALEALIKRVADVGTKIHCYCVTGQLKSAYLLANRTGRLSDVRKILRQAEVLNQGHVKRLCQAKLAGEGGSGGSESAAMGRKTTG</sequence>
<dbReference type="OrthoDB" id="1936617at2759"/>
<dbReference type="VEuPathDB" id="VectorBase:CQUJHB001446"/>
<dbReference type="eggNOG" id="KOG1811">
    <property type="taxonomic scope" value="Eukaryota"/>
</dbReference>
<proteinExistence type="predicted"/>
<feature type="domain" description="ZFYVE26-like TPR repeats" evidence="1">
    <location>
        <begin position="16"/>
        <end position="146"/>
    </location>
</feature>
<evidence type="ECO:0000313" key="3">
    <source>
        <dbReference type="EnsemblMetazoa" id="CPIJ001882-PA"/>
    </source>
</evidence>
<protein>
    <recommendedName>
        <fullName evidence="1">ZFYVE26-like TPR repeats domain-containing protein</fullName>
    </recommendedName>
</protein>
<dbReference type="Proteomes" id="UP000002320">
    <property type="component" value="Unassembled WGS sequence"/>
</dbReference>
<dbReference type="AlphaFoldDB" id="B0W4M5"/>
<gene>
    <name evidence="3" type="primary">6033177</name>
    <name evidence="2" type="ORF">CpipJ_CPIJ001882</name>
</gene>
<dbReference type="PANTHER" id="PTHR46591:SF1">
    <property type="entry name" value="ZINC FINGER FYVE DOMAIN-CONTAINING PROTEIN 26"/>
    <property type="match status" value="1"/>
</dbReference>
<dbReference type="InterPro" id="IPR057946">
    <property type="entry name" value="TPR_ZFYVE26"/>
</dbReference>
<dbReference type="GO" id="GO:0000281">
    <property type="term" value="P:mitotic cytokinesis"/>
    <property type="evidence" value="ECO:0007669"/>
    <property type="project" value="InterPro"/>
</dbReference>
<dbReference type="PANTHER" id="PTHR46591">
    <property type="entry name" value="ZINC FINGER FYVE DOMAIN-CONTAINING PROTEIN 26"/>
    <property type="match status" value="1"/>
</dbReference>
<evidence type="ECO:0000313" key="2">
    <source>
        <dbReference type="EMBL" id="EDS33870.1"/>
    </source>
</evidence>
<accession>B0W4M5</accession>
<dbReference type="GO" id="GO:0000724">
    <property type="term" value="P:double-strand break repair via homologous recombination"/>
    <property type="evidence" value="ECO:0007669"/>
    <property type="project" value="InterPro"/>
</dbReference>
<dbReference type="GO" id="GO:0030496">
    <property type="term" value="C:midbody"/>
    <property type="evidence" value="ECO:0007669"/>
    <property type="project" value="TreeGrafter"/>
</dbReference>